<proteinExistence type="predicted"/>
<protein>
    <submittedName>
        <fullName evidence="1">Uncharacterized protein</fullName>
    </submittedName>
</protein>
<sequence length="105" mass="11080">MRADDRVSVIRVTKRVGAGRTFPLEAMEEARVTVLPGSLLTSVMSAGDGDGLARGKGRVGLALKPGQAPNELQAGHRVQVIHVPRAGAEQQDADLFAIVDLPGER</sequence>
<evidence type="ECO:0000313" key="1">
    <source>
        <dbReference type="EMBL" id="NUW41244.1"/>
    </source>
</evidence>
<dbReference type="EMBL" id="JABWGO010000002">
    <property type="protein sequence ID" value="NUW41244.1"/>
    <property type="molecule type" value="Genomic_DNA"/>
</dbReference>
<reference evidence="1 2" key="1">
    <citation type="submission" date="2020-06" db="EMBL/GenBank/DDBJ databases">
        <authorList>
            <person name="Chanama M."/>
        </authorList>
    </citation>
    <scope>NUCLEOTIDE SEQUENCE [LARGE SCALE GENOMIC DNA]</scope>
    <source>
        <strain evidence="1 2">TBRC6557</strain>
    </source>
</reference>
<dbReference type="Proteomes" id="UP000546126">
    <property type="component" value="Unassembled WGS sequence"/>
</dbReference>
<organism evidence="1 2">
    <name type="scientific">Nonomuraea rhodomycinica</name>
    <dbReference type="NCBI Taxonomy" id="1712872"/>
    <lineage>
        <taxon>Bacteria</taxon>
        <taxon>Bacillati</taxon>
        <taxon>Actinomycetota</taxon>
        <taxon>Actinomycetes</taxon>
        <taxon>Streptosporangiales</taxon>
        <taxon>Streptosporangiaceae</taxon>
        <taxon>Nonomuraea</taxon>
    </lineage>
</organism>
<dbReference type="RefSeq" id="WP_175600769.1">
    <property type="nucleotide sequence ID" value="NZ_JABWGO010000002.1"/>
</dbReference>
<keyword evidence="2" id="KW-1185">Reference proteome</keyword>
<dbReference type="AlphaFoldDB" id="A0A7Y6IQJ3"/>
<accession>A0A7Y6IQJ3</accession>
<comment type="caution">
    <text evidence="1">The sequence shown here is derived from an EMBL/GenBank/DDBJ whole genome shotgun (WGS) entry which is preliminary data.</text>
</comment>
<evidence type="ECO:0000313" key="2">
    <source>
        <dbReference type="Proteomes" id="UP000546126"/>
    </source>
</evidence>
<gene>
    <name evidence="1" type="ORF">HT134_14005</name>
</gene>
<name>A0A7Y6IQJ3_9ACTN</name>